<dbReference type="InterPro" id="IPR016159">
    <property type="entry name" value="Cullin_repeat-like_dom_sf"/>
</dbReference>
<sequence>MEDSKSAIPELEEEGQLIAAAKHIAHAIRSNKNLTDEARRVLADLATQLSSFTSFNQREDENIDEARKLTEKLDSLSLNEEEDGYDKKMELQRRAHDFLSKSHYSVDSLDYLPSSSLDSVYRDCLNRHSEEILDFVHADVIPKLKSIATLMFNSKFDQQCTQAYTSTRKNACDECLIILQAENLGIEEVRRMDWTRLNAKIKRWIHAVQFFVGASKTSMMQLLDFGESISVGPTKPERLFRILEMYEVLAALLPDIEALYKGEAGSPIIIKANVLLRRLGDFTTFKNGIASSNSTNSDQEEERDHTIASSSPDEENNEHSPLDRCFVSVAAVLEGSLDAKSKLYKKASLQHLFLMNNIYYMAQKVGASELRSDFGEKWIREHYWKCHQHALDYERASWGPVLSLLDVKGIQNSSSASTSKILWKERLRSFFLAFEEIYRIQTGWIIPDVELREDLRISVSLKVILAYRTFVGRDSSQLSDKLIKYSADDLENYLSDLFEGSPKTIASPCRR</sequence>
<dbReference type="GO" id="GO:0015031">
    <property type="term" value="P:protein transport"/>
    <property type="evidence" value="ECO:0007669"/>
    <property type="project" value="UniProtKB-KW"/>
</dbReference>
<keyword evidence="2 3" id="KW-0813">Transport</keyword>
<reference evidence="7" key="1">
    <citation type="submission" date="2016-06" db="EMBL/GenBank/DDBJ databases">
        <title>Parallel loss of symbiosis genes in relatives of nitrogen-fixing non-legume Parasponia.</title>
        <authorList>
            <person name="Van Velzen R."/>
            <person name="Holmer R."/>
            <person name="Bu F."/>
            <person name="Rutten L."/>
            <person name="Van Zeijl A."/>
            <person name="Liu W."/>
            <person name="Santuari L."/>
            <person name="Cao Q."/>
            <person name="Sharma T."/>
            <person name="Shen D."/>
            <person name="Roswanjaya Y."/>
            <person name="Wardhani T."/>
            <person name="Kalhor M.S."/>
            <person name="Jansen J."/>
            <person name="Van den Hoogen J."/>
            <person name="Gungor B."/>
            <person name="Hartog M."/>
            <person name="Hontelez J."/>
            <person name="Verver J."/>
            <person name="Yang W.-C."/>
            <person name="Schijlen E."/>
            <person name="Repin R."/>
            <person name="Schilthuizen M."/>
            <person name="Schranz E."/>
            <person name="Heidstra R."/>
            <person name="Miyata K."/>
            <person name="Fedorova E."/>
            <person name="Kohlen W."/>
            <person name="Bisseling T."/>
            <person name="Smit S."/>
            <person name="Geurts R."/>
        </authorList>
    </citation>
    <scope>NUCLEOTIDE SEQUENCE [LARGE SCALE GENOMIC DNA]</scope>
    <source>
        <strain evidence="7">cv. RG33-2</strain>
    </source>
</reference>
<comment type="similarity">
    <text evidence="1 3">Belongs to the EXO70 family.</text>
</comment>
<dbReference type="SUPFAM" id="SSF74788">
    <property type="entry name" value="Cullin repeat-like"/>
    <property type="match status" value="1"/>
</dbReference>
<dbReference type="GO" id="GO:0005546">
    <property type="term" value="F:phosphatidylinositol-4,5-bisphosphate binding"/>
    <property type="evidence" value="ECO:0007669"/>
    <property type="project" value="InterPro"/>
</dbReference>
<dbReference type="OrthoDB" id="1922221at2759"/>
<evidence type="ECO:0000313" key="6">
    <source>
        <dbReference type="EMBL" id="PON91234.1"/>
    </source>
</evidence>
<evidence type="ECO:0000256" key="4">
    <source>
        <dbReference type="SAM" id="MobiDB-lite"/>
    </source>
</evidence>
<dbReference type="Proteomes" id="UP000237000">
    <property type="component" value="Unassembled WGS sequence"/>
</dbReference>
<dbReference type="EMBL" id="JXTC01000076">
    <property type="protein sequence ID" value="PON91234.1"/>
    <property type="molecule type" value="Genomic_DNA"/>
</dbReference>
<feature type="domain" description="Exocyst complex subunit Exo70 C-terminal" evidence="5">
    <location>
        <begin position="293"/>
        <end position="496"/>
    </location>
</feature>
<comment type="function">
    <text evidence="3">Component of the exocyst complex.</text>
</comment>
<evidence type="ECO:0000313" key="7">
    <source>
        <dbReference type="Proteomes" id="UP000237000"/>
    </source>
</evidence>
<gene>
    <name evidence="6" type="ORF">TorRG33x02_130500</name>
</gene>
<feature type="domain" description="Exocyst complex subunit Exo70 C-terminal" evidence="5">
    <location>
        <begin position="209"/>
        <end position="281"/>
    </location>
</feature>
<dbReference type="GO" id="GO:0000145">
    <property type="term" value="C:exocyst"/>
    <property type="evidence" value="ECO:0007669"/>
    <property type="project" value="InterPro"/>
</dbReference>
<keyword evidence="3" id="KW-0653">Protein transport</keyword>
<protein>
    <recommendedName>
        <fullName evidence="3">Exocyst subunit Exo70 family protein</fullName>
    </recommendedName>
</protein>
<evidence type="ECO:0000256" key="2">
    <source>
        <dbReference type="ARBA" id="ARBA00022448"/>
    </source>
</evidence>
<dbReference type="AlphaFoldDB" id="A0A2P5F0B5"/>
<feature type="region of interest" description="Disordered" evidence="4">
    <location>
        <begin position="290"/>
        <end position="320"/>
    </location>
</feature>
<dbReference type="STRING" id="63057.A0A2P5F0B5"/>
<keyword evidence="7" id="KW-1185">Reference proteome</keyword>
<evidence type="ECO:0000256" key="1">
    <source>
        <dbReference type="ARBA" id="ARBA00006756"/>
    </source>
</evidence>
<dbReference type="Gene3D" id="1.20.1280.170">
    <property type="entry name" value="Exocyst complex component Exo70"/>
    <property type="match status" value="2"/>
</dbReference>
<proteinExistence type="inferred from homology"/>
<keyword evidence="3" id="KW-0268">Exocytosis</keyword>
<dbReference type="InterPro" id="IPR046364">
    <property type="entry name" value="Exo70_C"/>
</dbReference>
<dbReference type="GO" id="GO:0006887">
    <property type="term" value="P:exocytosis"/>
    <property type="evidence" value="ECO:0007669"/>
    <property type="project" value="UniProtKB-KW"/>
</dbReference>
<evidence type="ECO:0000256" key="3">
    <source>
        <dbReference type="RuleBase" id="RU365026"/>
    </source>
</evidence>
<name>A0A2P5F0B5_TREOI</name>
<dbReference type="InterPro" id="IPR004140">
    <property type="entry name" value="Exo70"/>
</dbReference>
<dbReference type="Pfam" id="PF03081">
    <property type="entry name" value="Exo70_C"/>
    <property type="match status" value="2"/>
</dbReference>
<accession>A0A2P5F0B5</accession>
<dbReference type="InParanoid" id="A0A2P5F0B5"/>
<dbReference type="PANTHER" id="PTHR12542:SF49">
    <property type="entry name" value="EXOCYST SUBUNIT EXO70 FAMILY PROTEIN"/>
    <property type="match status" value="1"/>
</dbReference>
<evidence type="ECO:0000259" key="5">
    <source>
        <dbReference type="Pfam" id="PF03081"/>
    </source>
</evidence>
<comment type="caution">
    <text evidence="6">The sequence shown here is derived from an EMBL/GenBank/DDBJ whole genome shotgun (WGS) entry which is preliminary data.</text>
</comment>
<organism evidence="6 7">
    <name type="scientific">Trema orientale</name>
    <name type="common">Charcoal tree</name>
    <name type="synonym">Celtis orientalis</name>
    <dbReference type="NCBI Taxonomy" id="63057"/>
    <lineage>
        <taxon>Eukaryota</taxon>
        <taxon>Viridiplantae</taxon>
        <taxon>Streptophyta</taxon>
        <taxon>Embryophyta</taxon>
        <taxon>Tracheophyta</taxon>
        <taxon>Spermatophyta</taxon>
        <taxon>Magnoliopsida</taxon>
        <taxon>eudicotyledons</taxon>
        <taxon>Gunneridae</taxon>
        <taxon>Pentapetalae</taxon>
        <taxon>rosids</taxon>
        <taxon>fabids</taxon>
        <taxon>Rosales</taxon>
        <taxon>Cannabaceae</taxon>
        <taxon>Trema</taxon>
    </lineage>
</organism>
<dbReference type="PANTHER" id="PTHR12542">
    <property type="entry name" value="EXOCYST COMPLEX PROTEIN EXO70"/>
    <property type="match status" value="1"/>
</dbReference>